<dbReference type="InterPro" id="IPR004358">
    <property type="entry name" value="Sig_transdc_His_kin-like_C"/>
</dbReference>
<dbReference type="InterPro" id="IPR011006">
    <property type="entry name" value="CheY-like_superfamily"/>
</dbReference>
<dbReference type="SUPFAM" id="SSF52172">
    <property type="entry name" value="CheY-like"/>
    <property type="match status" value="1"/>
</dbReference>
<dbReference type="SUPFAM" id="SSF47384">
    <property type="entry name" value="Homodimeric domain of signal transducing histidine kinase"/>
    <property type="match status" value="1"/>
</dbReference>
<dbReference type="PANTHER" id="PTHR43047">
    <property type="entry name" value="TWO-COMPONENT HISTIDINE PROTEIN KINASE"/>
    <property type="match status" value="1"/>
</dbReference>
<evidence type="ECO:0000259" key="12">
    <source>
        <dbReference type="PROSITE" id="PS50110"/>
    </source>
</evidence>
<dbReference type="PRINTS" id="PR00344">
    <property type="entry name" value="BCTRLSENSOR"/>
</dbReference>
<dbReference type="SMART" id="SM00387">
    <property type="entry name" value="HATPase_c"/>
    <property type="match status" value="1"/>
</dbReference>
<evidence type="ECO:0000256" key="2">
    <source>
        <dbReference type="ARBA" id="ARBA00004370"/>
    </source>
</evidence>
<dbReference type="InterPro" id="IPR003594">
    <property type="entry name" value="HATPase_dom"/>
</dbReference>
<dbReference type="GO" id="GO:0009927">
    <property type="term" value="F:histidine phosphotransfer kinase activity"/>
    <property type="evidence" value="ECO:0007669"/>
    <property type="project" value="TreeGrafter"/>
</dbReference>
<dbReference type="PROSITE" id="PS50113">
    <property type="entry name" value="PAC"/>
    <property type="match status" value="1"/>
</dbReference>
<proteinExistence type="predicted"/>
<evidence type="ECO:0000256" key="7">
    <source>
        <dbReference type="ARBA" id="ARBA00022777"/>
    </source>
</evidence>
<dbReference type="Gene3D" id="3.40.50.2300">
    <property type="match status" value="1"/>
</dbReference>
<evidence type="ECO:0000256" key="4">
    <source>
        <dbReference type="ARBA" id="ARBA00018672"/>
    </source>
</evidence>
<dbReference type="SMART" id="SM00448">
    <property type="entry name" value="REC"/>
    <property type="match status" value="1"/>
</dbReference>
<dbReference type="PANTHER" id="PTHR43047:SF72">
    <property type="entry name" value="OSMOSENSING HISTIDINE PROTEIN KINASE SLN1"/>
    <property type="match status" value="1"/>
</dbReference>
<dbReference type="FunFam" id="3.30.565.10:FF:000006">
    <property type="entry name" value="Sensor histidine kinase WalK"/>
    <property type="match status" value="1"/>
</dbReference>
<dbReference type="InterPro" id="IPR000700">
    <property type="entry name" value="PAS-assoc_C"/>
</dbReference>
<feature type="domain" description="Response regulatory" evidence="12">
    <location>
        <begin position="551"/>
        <end position="672"/>
    </location>
</feature>
<dbReference type="Gene3D" id="3.10.450.50">
    <property type="match status" value="1"/>
</dbReference>
<gene>
    <name evidence="14" type="ORF">DXD67_03070</name>
</gene>
<accession>A0A3E4GSW6</accession>
<evidence type="ECO:0000256" key="9">
    <source>
        <dbReference type="ARBA" id="ARBA00024867"/>
    </source>
</evidence>
<comment type="catalytic activity">
    <reaction evidence="1">
        <text>ATP + protein L-histidine = ADP + protein N-phospho-L-histidine.</text>
        <dbReference type="EC" id="2.7.13.3"/>
    </reaction>
</comment>
<evidence type="ECO:0000256" key="3">
    <source>
        <dbReference type="ARBA" id="ARBA00012438"/>
    </source>
</evidence>
<protein>
    <recommendedName>
        <fullName evidence="4">Stage 0 sporulation protein A homolog</fullName>
        <ecNumber evidence="3">2.7.13.3</ecNumber>
    </recommendedName>
</protein>
<dbReference type="Proteomes" id="UP000260655">
    <property type="component" value="Unassembled WGS sequence"/>
</dbReference>
<evidence type="ECO:0000313" key="14">
    <source>
        <dbReference type="EMBL" id="RGJ25524.1"/>
    </source>
</evidence>
<dbReference type="InterPro" id="IPR036097">
    <property type="entry name" value="HisK_dim/P_sf"/>
</dbReference>
<dbReference type="SUPFAM" id="SSF54427">
    <property type="entry name" value="NTF2-like"/>
    <property type="match status" value="1"/>
</dbReference>
<dbReference type="CDD" id="cd00082">
    <property type="entry name" value="HisKA"/>
    <property type="match status" value="1"/>
</dbReference>
<feature type="domain" description="Histidine kinase" evidence="11">
    <location>
        <begin position="304"/>
        <end position="527"/>
    </location>
</feature>
<dbReference type="Gene3D" id="3.30.565.10">
    <property type="entry name" value="Histidine kinase-like ATPase, C-terminal domain"/>
    <property type="match status" value="1"/>
</dbReference>
<reference evidence="14 15" key="1">
    <citation type="submission" date="2018-08" db="EMBL/GenBank/DDBJ databases">
        <title>A genome reference for cultivated species of the human gut microbiota.</title>
        <authorList>
            <person name="Zou Y."/>
            <person name="Xue W."/>
            <person name="Luo G."/>
        </authorList>
    </citation>
    <scope>NUCLEOTIDE SEQUENCE [LARGE SCALE GENOMIC DNA]</scope>
    <source>
        <strain evidence="14 15">TM07-19</strain>
    </source>
</reference>
<dbReference type="CDD" id="cd17546">
    <property type="entry name" value="REC_hyHK_CKI1_RcsC-like"/>
    <property type="match status" value="1"/>
</dbReference>
<dbReference type="SMART" id="SM00388">
    <property type="entry name" value="HisKA"/>
    <property type="match status" value="1"/>
</dbReference>
<evidence type="ECO:0000259" key="13">
    <source>
        <dbReference type="PROSITE" id="PS50113"/>
    </source>
</evidence>
<evidence type="ECO:0000256" key="6">
    <source>
        <dbReference type="ARBA" id="ARBA00022679"/>
    </source>
</evidence>
<dbReference type="InterPro" id="IPR036890">
    <property type="entry name" value="HATPase_C_sf"/>
</dbReference>
<evidence type="ECO:0000256" key="5">
    <source>
        <dbReference type="ARBA" id="ARBA00022553"/>
    </source>
</evidence>
<dbReference type="Pfam" id="PF02518">
    <property type="entry name" value="HATPase_c"/>
    <property type="match status" value="1"/>
</dbReference>
<dbReference type="InterPro" id="IPR003661">
    <property type="entry name" value="HisK_dim/P_dom"/>
</dbReference>
<dbReference type="GO" id="GO:0000155">
    <property type="term" value="F:phosphorelay sensor kinase activity"/>
    <property type="evidence" value="ECO:0007669"/>
    <property type="project" value="InterPro"/>
</dbReference>
<keyword evidence="5 10" id="KW-0597">Phosphoprotein</keyword>
<dbReference type="Pfam" id="PF00512">
    <property type="entry name" value="HisKA"/>
    <property type="match status" value="1"/>
</dbReference>
<dbReference type="Pfam" id="PF13474">
    <property type="entry name" value="SnoaL_3"/>
    <property type="match status" value="1"/>
</dbReference>
<evidence type="ECO:0000259" key="11">
    <source>
        <dbReference type="PROSITE" id="PS50109"/>
    </source>
</evidence>
<dbReference type="InterPro" id="IPR005467">
    <property type="entry name" value="His_kinase_dom"/>
</dbReference>
<evidence type="ECO:0000256" key="10">
    <source>
        <dbReference type="PROSITE-ProRule" id="PRU00169"/>
    </source>
</evidence>
<evidence type="ECO:0000256" key="8">
    <source>
        <dbReference type="ARBA" id="ARBA00023012"/>
    </source>
</evidence>
<dbReference type="PROSITE" id="PS50109">
    <property type="entry name" value="HIS_KIN"/>
    <property type="match status" value="1"/>
</dbReference>
<sequence>MDDFKKLTEQLLKIYINAGSVNNLGIENYFDENISLIGTGKHELFTNLHEFLESFKFDVKRRGKIRLEVRNLHQEEERLDGDHVLAHGTVDFTGLFKDGSICFEMETRFTIIYKWTNGKWLVQHLHHSTPDLEQMDGEEFPLTLGKQIKKTRQALHALGTAYYHISRLNLKTKKIELVKRSREMDMGIKENTADWDPQFKIIEDIIAEPFVQKYMEFFDIQTMAARLHNKESMSSEFKKKDGSWFLSMVVPQSYDKNGNVTSVLFANRDVTDEKLRELKQEEELREAKLKAECANKAKSSFLLNMSHDIRTPMNAIIGYAELASRHLQETDKLGRYLEEIQICGKELLSMLGNVLDLARIENNKVEMEYTVSNVHECFENCVIMFQQQAESKNQTISLTEQIMYPYVYMDEPHLSEVCLNIISNAIKYTNTGGWISCNVVQKSCEKEDWCNMIISITDNGIGMSEEFQKRIFETFERERNTTCSHIEGSGIGMGITKKLVELMDGTIEVKSKQGKGSTFTVTIPCRKASEDDSLVKKNSNLRNKNCLNGVRILLVEDNEINTEIATELLTEEGCIVETANDGVACIDMIEKADADYYKMILMDIQMPVMNGYDATLAIRKMKDTKKARIPIIAMTANAFAEDAQKGLSVGMNAHVAKPVDMNILVPTMLKFLGL</sequence>
<evidence type="ECO:0000256" key="1">
    <source>
        <dbReference type="ARBA" id="ARBA00000085"/>
    </source>
</evidence>
<dbReference type="Gene3D" id="3.30.450.20">
    <property type="entry name" value="PAS domain"/>
    <property type="match status" value="1"/>
</dbReference>
<dbReference type="InterPro" id="IPR032710">
    <property type="entry name" value="NTF2-like_dom_sf"/>
</dbReference>
<name>A0A3E4GSW6_9FIRM</name>
<comment type="function">
    <text evidence="9">May play the central regulatory role in sporulation. It may be an element of the effector pathway responsible for the activation of sporulation genes in response to nutritional stress. Spo0A may act in concert with spo0H (a sigma factor) to control the expression of some genes that are critical to the sporulation process.</text>
</comment>
<dbReference type="InterPro" id="IPR001789">
    <property type="entry name" value="Sig_transdc_resp-reg_receiver"/>
</dbReference>
<dbReference type="Pfam" id="PF00072">
    <property type="entry name" value="Response_reg"/>
    <property type="match status" value="1"/>
</dbReference>
<organism evidence="14 15">
    <name type="scientific">Coprococcus comes</name>
    <dbReference type="NCBI Taxonomy" id="410072"/>
    <lineage>
        <taxon>Bacteria</taxon>
        <taxon>Bacillati</taxon>
        <taxon>Bacillota</taxon>
        <taxon>Clostridia</taxon>
        <taxon>Lachnospirales</taxon>
        <taxon>Lachnospiraceae</taxon>
        <taxon>Coprococcus</taxon>
    </lineage>
</organism>
<feature type="domain" description="PAC" evidence="13">
    <location>
        <begin position="231"/>
        <end position="282"/>
    </location>
</feature>
<feature type="modified residue" description="4-aspartylphosphate" evidence="10">
    <location>
        <position position="603"/>
    </location>
</feature>
<dbReference type="Gene3D" id="1.10.287.130">
    <property type="match status" value="1"/>
</dbReference>
<dbReference type="GO" id="GO:0005886">
    <property type="term" value="C:plasma membrane"/>
    <property type="evidence" value="ECO:0007669"/>
    <property type="project" value="TreeGrafter"/>
</dbReference>
<evidence type="ECO:0000313" key="15">
    <source>
        <dbReference type="Proteomes" id="UP000260655"/>
    </source>
</evidence>
<comment type="subcellular location">
    <subcellularLocation>
        <location evidence="2">Membrane</location>
    </subcellularLocation>
</comment>
<dbReference type="InterPro" id="IPR037401">
    <property type="entry name" value="SnoaL-like"/>
</dbReference>
<keyword evidence="7" id="KW-0418">Kinase</keyword>
<dbReference type="AlphaFoldDB" id="A0A3E4GSW6"/>
<dbReference type="EMBL" id="QSOV01000002">
    <property type="protein sequence ID" value="RGJ25524.1"/>
    <property type="molecule type" value="Genomic_DNA"/>
</dbReference>
<keyword evidence="6" id="KW-0808">Transferase</keyword>
<comment type="caution">
    <text evidence="14">The sequence shown here is derived from an EMBL/GenBank/DDBJ whole genome shotgun (WGS) entry which is preliminary data.</text>
</comment>
<dbReference type="SUPFAM" id="SSF55874">
    <property type="entry name" value="ATPase domain of HSP90 chaperone/DNA topoisomerase II/histidine kinase"/>
    <property type="match status" value="1"/>
</dbReference>
<dbReference type="RefSeq" id="WP_117556184.1">
    <property type="nucleotide sequence ID" value="NZ_QSOV01000002.1"/>
</dbReference>
<dbReference type="EC" id="2.7.13.3" evidence="3"/>
<keyword evidence="8" id="KW-0902">Two-component regulatory system</keyword>
<dbReference type="PROSITE" id="PS50110">
    <property type="entry name" value="RESPONSE_REGULATORY"/>
    <property type="match status" value="1"/>
</dbReference>